<evidence type="ECO:0000313" key="3">
    <source>
        <dbReference type="Proteomes" id="UP000000845"/>
    </source>
</evidence>
<dbReference type="Proteomes" id="UP000000845">
    <property type="component" value="Chromosome"/>
</dbReference>
<keyword evidence="3" id="KW-1185">Reference proteome</keyword>
<dbReference type="HOGENOM" id="CLU_1947314_0_0_0"/>
<dbReference type="KEGG" id="str:Sterm_2234"/>
<keyword evidence="1" id="KW-1133">Transmembrane helix</keyword>
<reference evidence="3" key="1">
    <citation type="submission" date="2009-09" db="EMBL/GenBank/DDBJ databases">
        <title>The complete chromosome of Sebaldella termitidis ATCC 33386.</title>
        <authorList>
            <consortium name="US DOE Joint Genome Institute (JGI-PGF)"/>
            <person name="Lucas S."/>
            <person name="Copeland A."/>
            <person name="Lapidus A."/>
            <person name="Glavina del Rio T."/>
            <person name="Dalin E."/>
            <person name="Tice H."/>
            <person name="Bruce D."/>
            <person name="Goodwin L."/>
            <person name="Pitluck S."/>
            <person name="Kyrpides N."/>
            <person name="Mavromatis K."/>
            <person name="Ivanova N."/>
            <person name="Mikhailova N."/>
            <person name="Sims D."/>
            <person name="Meincke L."/>
            <person name="Brettin T."/>
            <person name="Detter J.C."/>
            <person name="Han C."/>
            <person name="Larimer F."/>
            <person name="Land M."/>
            <person name="Hauser L."/>
            <person name="Markowitz V."/>
            <person name="Cheng J.F."/>
            <person name="Hugenholtz P."/>
            <person name="Woyke T."/>
            <person name="Wu D."/>
            <person name="Eisen J.A."/>
        </authorList>
    </citation>
    <scope>NUCLEOTIDE SEQUENCE [LARGE SCALE GENOMIC DNA]</scope>
    <source>
        <strain evidence="3">ATCC 33386 / NCTC 11300</strain>
    </source>
</reference>
<gene>
    <name evidence="2" type="ordered locus">Sterm_2234</name>
</gene>
<organism evidence="2 3">
    <name type="scientific">Sebaldella termitidis (strain ATCC 33386 / NCTC 11300)</name>
    <dbReference type="NCBI Taxonomy" id="526218"/>
    <lineage>
        <taxon>Bacteria</taxon>
        <taxon>Fusobacteriati</taxon>
        <taxon>Fusobacteriota</taxon>
        <taxon>Fusobacteriia</taxon>
        <taxon>Fusobacteriales</taxon>
        <taxon>Leptotrichiaceae</taxon>
        <taxon>Sebaldella</taxon>
    </lineage>
</organism>
<dbReference type="STRING" id="526218.Sterm_2234"/>
<feature type="transmembrane region" description="Helical" evidence="1">
    <location>
        <begin position="5"/>
        <end position="25"/>
    </location>
</feature>
<evidence type="ECO:0000256" key="1">
    <source>
        <dbReference type="SAM" id="Phobius"/>
    </source>
</evidence>
<name>D1AKH2_SEBTE</name>
<dbReference type="RefSeq" id="WP_012861682.1">
    <property type="nucleotide sequence ID" value="NC_013517.1"/>
</dbReference>
<keyword evidence="1" id="KW-0812">Transmembrane</keyword>
<sequence length="129" mass="14535">MLKRVIGILISAYAIFLGAVNYTVISSSLMVNGDTPGRSFYPGSVLIFKICLFFSAVMLITGILLFFKIKFSVEMYFVLMLSFITTMIYMEPSAGIFQIFSIPAALGLILLIFNRKKAYVYNETSDHRK</sequence>
<dbReference type="AlphaFoldDB" id="D1AKH2"/>
<proteinExistence type="predicted"/>
<feature type="transmembrane region" description="Helical" evidence="1">
    <location>
        <begin position="96"/>
        <end position="113"/>
    </location>
</feature>
<reference evidence="2 3" key="2">
    <citation type="journal article" date="2010" name="Stand. Genomic Sci.">
        <title>Complete genome sequence of Sebaldella termitidis type strain (NCTC 11300).</title>
        <authorList>
            <person name="Harmon-Smith M."/>
            <person name="Celia L."/>
            <person name="Chertkov O."/>
            <person name="Lapidus A."/>
            <person name="Copeland A."/>
            <person name="Glavina Del Rio T."/>
            <person name="Nolan M."/>
            <person name="Lucas S."/>
            <person name="Tice H."/>
            <person name="Cheng J.F."/>
            <person name="Han C."/>
            <person name="Detter J.C."/>
            <person name="Bruce D."/>
            <person name="Goodwin L."/>
            <person name="Pitluck S."/>
            <person name="Pati A."/>
            <person name="Liolios K."/>
            <person name="Ivanova N."/>
            <person name="Mavromatis K."/>
            <person name="Mikhailova N."/>
            <person name="Chen A."/>
            <person name="Palaniappan K."/>
            <person name="Land M."/>
            <person name="Hauser L."/>
            <person name="Chang Y.J."/>
            <person name="Jeffries C.D."/>
            <person name="Brettin T."/>
            <person name="Goker M."/>
            <person name="Beck B."/>
            <person name="Bristow J."/>
            <person name="Eisen J.A."/>
            <person name="Markowitz V."/>
            <person name="Hugenholtz P."/>
            <person name="Kyrpides N.C."/>
            <person name="Klenk H.P."/>
            <person name="Chen F."/>
        </authorList>
    </citation>
    <scope>NUCLEOTIDE SEQUENCE [LARGE SCALE GENOMIC DNA]</scope>
    <source>
        <strain evidence="3">ATCC 33386 / NCTC 11300</strain>
    </source>
</reference>
<accession>D1AKH2</accession>
<protein>
    <submittedName>
        <fullName evidence="2">Uncharacterized protein</fullName>
    </submittedName>
</protein>
<dbReference type="EMBL" id="CP001739">
    <property type="protein sequence ID" value="ACZ09088.1"/>
    <property type="molecule type" value="Genomic_DNA"/>
</dbReference>
<keyword evidence="1" id="KW-0472">Membrane</keyword>
<feature type="transmembrane region" description="Helical" evidence="1">
    <location>
        <begin position="73"/>
        <end position="90"/>
    </location>
</feature>
<feature type="transmembrane region" description="Helical" evidence="1">
    <location>
        <begin position="45"/>
        <end position="66"/>
    </location>
</feature>
<evidence type="ECO:0000313" key="2">
    <source>
        <dbReference type="EMBL" id="ACZ09088.1"/>
    </source>
</evidence>